<reference evidence="2 3" key="1">
    <citation type="submission" date="2024-09" db="EMBL/GenBank/DDBJ databases">
        <authorList>
            <person name="Sun Q."/>
            <person name="Mori K."/>
        </authorList>
    </citation>
    <scope>NUCLEOTIDE SEQUENCE [LARGE SCALE GENOMIC DNA]</scope>
    <source>
        <strain evidence="2 3">CECT 7908</strain>
    </source>
</reference>
<accession>A0ABV5FJN8</accession>
<dbReference type="Pfam" id="PF13585">
    <property type="entry name" value="CHU_C"/>
    <property type="match status" value="1"/>
</dbReference>
<protein>
    <submittedName>
        <fullName evidence="2">T9SS type B sorting domain-containing protein</fullName>
    </submittedName>
</protein>
<organism evidence="2 3">
    <name type="scientific">Flavobacterium branchiarum</name>
    <dbReference type="NCBI Taxonomy" id="1114870"/>
    <lineage>
        <taxon>Bacteria</taxon>
        <taxon>Pseudomonadati</taxon>
        <taxon>Bacteroidota</taxon>
        <taxon>Flavobacteriia</taxon>
        <taxon>Flavobacteriales</taxon>
        <taxon>Flavobacteriaceae</taxon>
        <taxon>Flavobacterium</taxon>
    </lineage>
</organism>
<dbReference type="InterPro" id="IPR025667">
    <property type="entry name" value="SprB_repeat"/>
</dbReference>
<sequence length="4873" mass="521201">MKKPTVLKIALFTLILLQSIISHSQNFKDFAPRYNNENLRGDILLIGNSILNRDTSDRRGGDGPDVPYTGKDGNHNFNMKYIDIDGDPDTFNSSSASLALPDAACSKVVYAGLYWSAVTRDKTSRPKPIDKVKFKMPGGSYIDIQGTVIYDAKNSVIGSSYPYASYANVTDYFTKSPRPNPQGVYTVANVSTAEGSNSNSSTNTGLSAGWSLFIVYENATLPAKAITSFDGFSAIDASNNLDIEVSGFKAIKDGPVRAKFAFSALEGDLPIVGDFLAINGVALVPPERPTVDGKWEEKPFWIGGKWEWHWVWTEKYNFFNSTVTSLGSILNNRTPNSSNTLGFDAGVFEVNNPATTAHPGGYVIKNGDTSAKISLGSTGDVYFYYFNAFAIEIIAPRIVLVKKVIGTDENGKDYDASNKNIGIDKDLKYEIEFQNKGNDDAVNFTITDVLPHNIIFDEKKDILYKSPGVTVASYDKATRTIVFNIDPILVKAKGGISSIKFRVKTIKDCESLTDACSNVIKNTASSKYKGVINPTQVGGDSLASEEGCDVGEPSATNFLIGLDKCKFEQTLFLCGTVKLKAGGGYKTYVWTDDKGVVFGGNNQEVTVTKSGTYTVVTTATSPCLGIQQKFIVKDYAANINNNPINNFADNIDPDTGLPFICKNDLKPFPKIFLCGKNATKTIETEITGATSIVWQETNDPPPASLSDLCPDVTAQNWKQVEVGPTYTANKAGTFRLVVTYGNSCVNTYYFNVTQSLLDPTFIKEDIVCGTKGSITVTNPKPNDGLGYVYSLDGKTYQDSNVFDDVAEGRYTVHIKTNAVDNKFEKCIYTVDVTISELKFSTTVETTDPLCIGELGTIKATANGVNGAYQFRVFDSLNGDLKGDSGQIADPTNFHLFTGIAPGKYNVEITSEDGCKEVKNVTINDYTLKATATITKPLTCEDGEITVVVTGGKPVAGTPPYYYYYVNEITTPFTNPVISMPTAGKYDIVVVDGEGCSVTIPTIIVKDNIKPTATIAKKDIDCFGSETGEISISLDITDSPYTATYSINGTAGPFSAINPIKNLPVGDYDVVVKYTFDNIDCFDESKIITIGGSTSALTAAAGISELSGCGPKGNELQGKVRITNAEGGTPFAAPNLYKYSFDDQKTWIDSNEAYIDPRPTPYTFYIKDAAGCVFPMAGIILKKKPDAPTIEVSTPTFSCDGNASTTVTVTNTGGNEYEYVYLFNGVENKNNPPNVFINVPPSTPGNPHKISVNYKLVSAPTYSNLLLEDFGVKANINSPDTQSPGINKAFCFERQVEATKCNNDKLFGNGEYTVTNSLKNNPYPGWHNPASHYDPSKPMPTDNHLRKYLAVDAGTAIPNNAVLYRKTIKDIIKGQPIQVRFFATNLLKFGNTQPDASLTVELQNSAGVALSHQSTGKIPKTDGWVEYIRTIDPGDNTTLDFVLRLEVSQIDGIDFAVDDIEVYQLPKSCLSTQVFDVVVDPDRKFSAAVKNIVSTKCKGNKDGSVTIFAYNFDTTNGFEYSIDKGLNWINSKTQETIVSGLAEGPQDIRVRFSKDVTGCNFNFTPSIGSPDAFVVDANATAANCLEGAKVTASAIGGTGAYTFTLTDSATPPNVVNFPSDGILTKVAPGTYIVSGVDANGCSDNKDTALVIDAPIPPKAKIEQNTGLCFNGSTATLTVTITDGVDPYYYQVKYNGGTYSDKIQVNGTLFNYQANATGTYDFLITDNFGCTALAVGETINPILTAEAFTTSSLACVDPKKAVIEVTIKDGTGPFTYIVKNSAGNQVATSTAPIPGPKFTYEASTAGTYTFEITDKNGCTTKAEGTVAAITNPDVTATPTNPKCKGESNGSVTLLGSLGSGSYKYKFNSTSFTDETIYTGLKAGVSYPYQVMDTNGCVSEVKYIELSEPDVITPTVRISEQYTCEHKATITASATGGNGTTYTYVLNITRNSVTTTKTNTTGIFEDLTDGSYSVTISDSKGCTVTETGVTIAKLDPPTAMVIKNTDLKCPSNEVEVEITSVTGGTLPFQYAIQPAVGATISWQPENKFEKLAPDTYTFMVKDAKGCIYSAPHTINPLVPAVIRGEVVKDVSCLGELNGKAKFTITGLGNDVDYSYTIDGGTVVTGKTLPAPASTTLIVNADNLAKGEHTLTLTVTATNCPYSGKVEILAPDDEFKITPTTVTPQTCITLGKAVVNTTGGWGGNRYTITLPDGTTKVGPQDSNTFTNLTATGEYNVLVVNSKGCEVTGVFTLDPIVEPKADIDATSDLCYDLVNKATIVVKPAIDPSPTYVYSIDGGINYQPSGTFSDLIPGDYVVRVWDKATGCKIDLPSKTIAKQLTASVKVTKEVDCTTTPDVIIAGEVFEGTAPYTYTVSVNGVAEPGVTDITDNKFLYTNVVATTANGNTEYIFEIKDAIGCITTSTVIVKPKTDPVFTATANSSILCNGADSGSITVDIDTNFGVGPYVIDVYNKTTSTPYFTQTTGLPAGEYRVTVTDSKSCSFIKDEDISIVEPDPIVAEYRVTPITCGANGVSLGKIFIDRVTGGTKNYTYHVTGLNYNEERPDKDGSGEFFEIVDFGYYEITITDKNGCSKVISDILVASPPDDLDIEVKAPPADCSTGGSAVVSIGLPVTGGTITGDGPFYFAIYDGSKPNFPDPVGAFAWLPEDGPKSKKATFNNLTPGVKYTFIVYDSDAAHGGTGSGCYYYETAEEKIPTNSDLEIDNLQAKNITCLGADNGNVTLKVSSPYTVPTDVNYQIFNELTLAPMGGIGTGIVPAATVPKAYLEIDNFGNLPFGNYFVLVTEVLDRTTSPIKTACSVASLKFKITGSVTALELKAESTKNANCNPNQGIVVAFAEGGTTFAAVVAVPAIPGVPATPGVPAIPAKPAIPASPAIPYLYQIVVDNLPLGEGTEDNRPSEASFDIDPHPSNTFNVEAGNYLVYVRDAYGCITSKPVTVELDASPVITADIDPSLCTATNGNYTINVNITTLGVGPYTYSLNGGNYVSTQTAPLFTISNLGAGKYKIKVKDLNGCISNEVELEIFQPLDLKASFTTPPVCENADGTITAVATYGSGDFEFILVNKATPTIKVTQPTGIFENLAAGSYTVTVIDKITTCDKSVDVDLPLPTLVVLVKEDIVTTAPYCTNPVGVPAQGNDSNGTIKVNLQAVNNNPEYKYILTPVADPVAGLKTNIHGYFDGLAAGDYDVTVKSGRGCAETIRVNIKAPTPVSATVVQDEFKCDTNVLKDIIVTITPEGGAANGDITKYKYSKDNNVWVDSNTFNVIDTEAPQTITYYVKDANNCVFSKEITIAPFPKLTAPTVKLSTTLIDCVNKQQEIDVTINGGSNTLDPFEYQVYINGVLDSAPRQTVAGNTFTYLAKTAGATYQFEIFDIKTTCSILSDIVSVPLFNKIEVVAYASTQVGCKGEFSGQIAIDISGYEGSYNYQILVGGVANTVLSGSGHTDVNPFVLPHLLAAGTDYTVVVTETEFPSCEKTSNVVIITEPVEELKLIEVTNIPQNCNTAGAVLTVKTVTGGTLDYTYGFAPRGTRYEDVVFSEVPTIIIPVTKLTAPLEQWDVYVRDKNGCYVSKIETIKADPIPSNIKARVASQCFNLLDPITKEYVINVTADGVGPFEYSLDGFNFKPSPLTVKSPGEYTVYARDANGCSDNVKAAFTILDPLGLSAEITTYPTCNDDKGVITLTGTGGTVSPTTSYQYAIGTDSFDIKNVFGGLSPGTHTFWIKDMITSCTTSITKEIPVATDIIIAKADLTPTHVSCNGGTDGTITVALNAGNNNPDYKFSLEGVKGHTRIAQASPFFKDLPADTYTITVISGRGCKGSATTVVEEPTAIRISTPAVTQFACTGGTNTSNTATIVVTATDGTPDNGDYKYVFIKNGATTADNIIVQSGKENTYTELGLTGGSYTITVSDKNNCSDSTTATINPFMSIDDVVITVVDVITCTNNGQNIKVVPTTTGIGVAPAFVYSITDENGNKKTDPTGTGVFNDLPVGQYLITVFNPETLCSLQRPHSVNAPNTFSLVASNVVNITCFGNADGSIEFTLVDSKLTPTALPNGFDYVITGPMATPITATSLNHGPIKIDNLQAGLYKIVATLKDSPFCPVEADFTIAGPISALELDGFHTDITCEANNNGIITAWATGGWYGTYEFQLELKGAPGIAVEPWSWTTMHNFTDLGPGDYVVKLRDLGKCEVSKDVTLAIPKEITATIVPDKLELTCFGDNGATITVTATGGSGKYLYTLEATYADGVVTKNGPQDSNVFTGLDAASYKVFVSDNWTCEGISSSIEIKDPAKVKASYNIKTIEGCDRPPVVTLSATGGTGPYKYGTDGNNFSGSFATSTDIKLPETTVKTEYIYYVQDALGCISDVVRFTFSPVPELVFSKVDSDDVNCKGSSTGSITVTAAGGLGNYIYTLLDAAGAEIKPAAIQIKPGQFDNLPAGNYFVRVNSDDCKTISVPVSINEPTTSVSATAVPTHVTCNNSTNGKIVVNATGGTGALRYAISPNFKEFFESNVFDNLPAGDYIILVEDENGCPVVSPVTIEEPPILDFNLIAGTILPEFCVDDKNGAFQIKIIGGTAPYRVALDDEKGTYEQILGDEHTFIGLVGGVHTVYIKDANDCGRDKEIETPESVKLDPIASINTDCVDNFGANFVTITVDQSNTNPLDLKYSLDRTAPQASNIFVNVPQGSHTVTVLHANGCEKTTVPFIIDEVQPLTLTLADGGLNEIVATATGGGGNYQYALDGEPYGSVNKFIIYKSGTYTVTVTDKNGCTATATRYFEYIDVCIPNHFTPNGDGINDTWAPGCTVNYKDLTFDIFDRYGRVICKYKLGQKWDGRYNGNELPSGDYWYVLKLNDKKDDREFVGHFTLYR</sequence>
<dbReference type="InterPro" id="IPR026341">
    <property type="entry name" value="T9SS_type_B"/>
</dbReference>
<feature type="chain" id="PRO_5046083499" evidence="1">
    <location>
        <begin position="25"/>
        <end position="4873"/>
    </location>
</feature>
<evidence type="ECO:0000313" key="2">
    <source>
        <dbReference type="EMBL" id="MFB9063769.1"/>
    </source>
</evidence>
<name>A0ABV5FJN8_9FLAO</name>
<dbReference type="EMBL" id="JBHMEX010000025">
    <property type="protein sequence ID" value="MFB9063769.1"/>
    <property type="molecule type" value="Genomic_DNA"/>
</dbReference>
<feature type="signal peptide" evidence="1">
    <location>
        <begin position="1"/>
        <end position="24"/>
    </location>
</feature>
<keyword evidence="1" id="KW-0732">Signal</keyword>
<comment type="caution">
    <text evidence="2">The sequence shown here is derived from an EMBL/GenBank/DDBJ whole genome shotgun (WGS) entry which is preliminary data.</text>
</comment>
<dbReference type="NCBIfam" id="TIGR04131">
    <property type="entry name" value="Bac_Flav_CTERM"/>
    <property type="match status" value="1"/>
</dbReference>
<gene>
    <name evidence="2" type="ORF">ACFFUQ_07010</name>
</gene>
<dbReference type="Proteomes" id="UP001589589">
    <property type="component" value="Unassembled WGS sequence"/>
</dbReference>
<dbReference type="RefSeq" id="WP_290267613.1">
    <property type="nucleotide sequence ID" value="NZ_JAUFQQ010000005.1"/>
</dbReference>
<proteinExistence type="predicted"/>
<dbReference type="Pfam" id="PF13573">
    <property type="entry name" value="SprB"/>
    <property type="match status" value="4"/>
</dbReference>
<evidence type="ECO:0000256" key="1">
    <source>
        <dbReference type="SAM" id="SignalP"/>
    </source>
</evidence>
<evidence type="ECO:0000313" key="3">
    <source>
        <dbReference type="Proteomes" id="UP001589589"/>
    </source>
</evidence>
<keyword evidence="3" id="KW-1185">Reference proteome</keyword>